<proteinExistence type="predicted"/>
<name>A0A2I0B3C3_9ASPA</name>
<accession>A0A2I0B3C3</accession>
<organism evidence="1 2">
    <name type="scientific">Apostasia shenzhenica</name>
    <dbReference type="NCBI Taxonomy" id="1088818"/>
    <lineage>
        <taxon>Eukaryota</taxon>
        <taxon>Viridiplantae</taxon>
        <taxon>Streptophyta</taxon>
        <taxon>Embryophyta</taxon>
        <taxon>Tracheophyta</taxon>
        <taxon>Spermatophyta</taxon>
        <taxon>Magnoliopsida</taxon>
        <taxon>Liliopsida</taxon>
        <taxon>Asparagales</taxon>
        <taxon>Orchidaceae</taxon>
        <taxon>Apostasioideae</taxon>
        <taxon>Apostasia</taxon>
    </lineage>
</organism>
<dbReference type="OrthoDB" id="797392at2759"/>
<gene>
    <name evidence="1" type="ORF">AXF42_Ash016084</name>
</gene>
<evidence type="ECO:0000313" key="1">
    <source>
        <dbReference type="EMBL" id="PKA62292.1"/>
    </source>
</evidence>
<protein>
    <submittedName>
        <fullName evidence="1">Uncharacterized protein</fullName>
    </submittedName>
</protein>
<dbReference type="Proteomes" id="UP000236161">
    <property type="component" value="Unassembled WGS sequence"/>
</dbReference>
<dbReference type="AlphaFoldDB" id="A0A2I0B3C3"/>
<dbReference type="EMBL" id="KZ451918">
    <property type="protein sequence ID" value="PKA62292.1"/>
    <property type="molecule type" value="Genomic_DNA"/>
</dbReference>
<reference evidence="1 2" key="1">
    <citation type="journal article" date="2017" name="Nature">
        <title>The Apostasia genome and the evolution of orchids.</title>
        <authorList>
            <person name="Zhang G.Q."/>
            <person name="Liu K.W."/>
            <person name="Li Z."/>
            <person name="Lohaus R."/>
            <person name="Hsiao Y.Y."/>
            <person name="Niu S.C."/>
            <person name="Wang J.Y."/>
            <person name="Lin Y.C."/>
            <person name="Xu Q."/>
            <person name="Chen L.J."/>
            <person name="Yoshida K."/>
            <person name="Fujiwara S."/>
            <person name="Wang Z.W."/>
            <person name="Zhang Y.Q."/>
            <person name="Mitsuda N."/>
            <person name="Wang M."/>
            <person name="Liu G.H."/>
            <person name="Pecoraro L."/>
            <person name="Huang H.X."/>
            <person name="Xiao X.J."/>
            <person name="Lin M."/>
            <person name="Wu X.Y."/>
            <person name="Wu W.L."/>
            <person name="Chen Y.Y."/>
            <person name="Chang S.B."/>
            <person name="Sakamoto S."/>
            <person name="Ohme-Takagi M."/>
            <person name="Yagi M."/>
            <person name="Zeng S.J."/>
            <person name="Shen C.Y."/>
            <person name="Yeh C.M."/>
            <person name="Luo Y.B."/>
            <person name="Tsai W.C."/>
            <person name="Van de Peer Y."/>
            <person name="Liu Z.J."/>
        </authorList>
    </citation>
    <scope>NUCLEOTIDE SEQUENCE [LARGE SCALE GENOMIC DNA]</scope>
    <source>
        <strain evidence="2">cv. Shenzhen</strain>
        <tissue evidence="1">Stem</tissue>
    </source>
</reference>
<sequence>MASWIKIVSPDILSMTSPLFVSLSKNATSCLNMFFRYKFLILEACLSPVAIQHATSEKIKR</sequence>
<keyword evidence="2" id="KW-1185">Reference proteome</keyword>
<evidence type="ECO:0000313" key="2">
    <source>
        <dbReference type="Proteomes" id="UP000236161"/>
    </source>
</evidence>